<evidence type="ECO:0000259" key="8">
    <source>
        <dbReference type="Pfam" id="PF20684"/>
    </source>
</evidence>
<evidence type="ECO:0000313" key="10">
    <source>
        <dbReference type="Proteomes" id="UP001239445"/>
    </source>
</evidence>
<dbReference type="Pfam" id="PF20684">
    <property type="entry name" value="Fung_rhodopsin"/>
    <property type="match status" value="1"/>
</dbReference>
<evidence type="ECO:0000313" key="9">
    <source>
        <dbReference type="EMBL" id="KAK1753628.1"/>
    </source>
</evidence>
<feature type="domain" description="Rhodopsin" evidence="8">
    <location>
        <begin position="40"/>
        <end position="280"/>
    </location>
</feature>
<evidence type="ECO:0000256" key="5">
    <source>
        <dbReference type="ARBA" id="ARBA00038359"/>
    </source>
</evidence>
<protein>
    <recommendedName>
        <fullName evidence="8">Rhodopsin domain-containing protein</fullName>
    </recommendedName>
</protein>
<dbReference type="Proteomes" id="UP001239445">
    <property type="component" value="Unassembled WGS sequence"/>
</dbReference>
<proteinExistence type="inferred from homology"/>
<reference evidence="9" key="1">
    <citation type="submission" date="2023-06" db="EMBL/GenBank/DDBJ databases">
        <title>Genome-scale phylogeny and comparative genomics of the fungal order Sordariales.</title>
        <authorList>
            <consortium name="Lawrence Berkeley National Laboratory"/>
            <person name="Hensen N."/>
            <person name="Bonometti L."/>
            <person name="Westerberg I."/>
            <person name="Brannstrom I.O."/>
            <person name="Guillou S."/>
            <person name="Cros-Aarteil S."/>
            <person name="Calhoun S."/>
            <person name="Haridas S."/>
            <person name="Kuo A."/>
            <person name="Mondo S."/>
            <person name="Pangilinan J."/>
            <person name="Riley R."/>
            <person name="Labutti K."/>
            <person name="Andreopoulos B."/>
            <person name="Lipzen A."/>
            <person name="Chen C."/>
            <person name="Yanf M."/>
            <person name="Daum C."/>
            <person name="Ng V."/>
            <person name="Clum A."/>
            <person name="Steindorff A."/>
            <person name="Ohm R."/>
            <person name="Martin F."/>
            <person name="Silar P."/>
            <person name="Natvig D."/>
            <person name="Lalanne C."/>
            <person name="Gautier V."/>
            <person name="Ament-Velasquez S.L."/>
            <person name="Kruys A."/>
            <person name="Hutchinson M.I."/>
            <person name="Powell A.J."/>
            <person name="Barry K."/>
            <person name="Miller A.N."/>
            <person name="Grigoriev I.V."/>
            <person name="Debuchy R."/>
            <person name="Gladieux P."/>
            <person name="Thoren M.H."/>
            <person name="Johannesson H."/>
        </authorList>
    </citation>
    <scope>NUCLEOTIDE SEQUENCE</scope>
    <source>
        <strain evidence="9">PSN4</strain>
    </source>
</reference>
<feature type="transmembrane region" description="Helical" evidence="7">
    <location>
        <begin position="217"/>
        <end position="234"/>
    </location>
</feature>
<keyword evidence="3 7" id="KW-1133">Transmembrane helix</keyword>
<feature type="transmembrane region" description="Helical" evidence="7">
    <location>
        <begin position="185"/>
        <end position="205"/>
    </location>
</feature>
<keyword evidence="10" id="KW-1185">Reference proteome</keyword>
<dbReference type="EMBL" id="MU839837">
    <property type="protein sequence ID" value="KAK1753628.1"/>
    <property type="molecule type" value="Genomic_DNA"/>
</dbReference>
<feature type="transmembrane region" description="Helical" evidence="7">
    <location>
        <begin position="20"/>
        <end position="39"/>
    </location>
</feature>
<comment type="caution">
    <text evidence="9">The sequence shown here is derived from an EMBL/GenBank/DDBJ whole genome shotgun (WGS) entry which is preliminary data.</text>
</comment>
<name>A0AAJ0F7S2_9PEZI</name>
<keyword evidence="4 7" id="KW-0472">Membrane</keyword>
<evidence type="ECO:0000256" key="4">
    <source>
        <dbReference type="ARBA" id="ARBA00023136"/>
    </source>
</evidence>
<dbReference type="AlphaFoldDB" id="A0AAJ0F7S2"/>
<dbReference type="PANTHER" id="PTHR33048">
    <property type="entry name" value="PTH11-LIKE INTEGRAL MEMBRANE PROTEIN (AFU_ORTHOLOGUE AFUA_5G11245)"/>
    <property type="match status" value="1"/>
</dbReference>
<evidence type="ECO:0000256" key="7">
    <source>
        <dbReference type="SAM" id="Phobius"/>
    </source>
</evidence>
<sequence length="405" mass="43828">MSTPGDIPPLPSNPADDAGSRILAATMTVAVAAFITYITRMYTRFVVVRSAGLDDCFMTLAMALSISGEGVVWGSVVNGAGKHLGDIPLQDLGMGLKLNFVSQAVFLITICVVKLSVGAMLLRIASEHWYKRIIIALMCFMVMWTTMCVMTLLLQCKDIRALWDPTIPLQCWSETTLHGLSYSNLAVSLFTDLTFALFIPVPMLWNLNVNRRTRLSLFGALGLGTFACAAAFIKIPSLVNYGKTGDWLWDSRDITIWTIVECNTGIVAANIPPLRPLFKRILGTTSGSHGNSGKTPGGGSYWRQTTSGTGKVRSKVSSRNDKTLVVDEASSDRAFNDTSYELGHRQYDGHQANSTKILGNNADALSSDESVFGGATASHKHHGEGEPPHGITKTVTASVSYGVRR</sequence>
<comment type="subcellular location">
    <subcellularLocation>
        <location evidence="1">Membrane</location>
        <topology evidence="1">Multi-pass membrane protein</topology>
    </subcellularLocation>
</comment>
<keyword evidence="2 7" id="KW-0812">Transmembrane</keyword>
<dbReference type="PANTHER" id="PTHR33048:SF167">
    <property type="entry name" value="INTEGRAL MEMBRANE PROTEIN"/>
    <property type="match status" value="1"/>
</dbReference>
<feature type="transmembrane region" description="Helical" evidence="7">
    <location>
        <begin position="100"/>
        <end position="122"/>
    </location>
</feature>
<evidence type="ECO:0000256" key="3">
    <source>
        <dbReference type="ARBA" id="ARBA00022989"/>
    </source>
</evidence>
<evidence type="ECO:0000256" key="2">
    <source>
        <dbReference type="ARBA" id="ARBA00022692"/>
    </source>
</evidence>
<evidence type="ECO:0000256" key="1">
    <source>
        <dbReference type="ARBA" id="ARBA00004141"/>
    </source>
</evidence>
<dbReference type="InterPro" id="IPR049326">
    <property type="entry name" value="Rhodopsin_dom_fungi"/>
</dbReference>
<comment type="similarity">
    <text evidence="5">Belongs to the SAT4 family.</text>
</comment>
<accession>A0AAJ0F7S2</accession>
<evidence type="ECO:0000256" key="6">
    <source>
        <dbReference type="SAM" id="MobiDB-lite"/>
    </source>
</evidence>
<feature type="transmembrane region" description="Helical" evidence="7">
    <location>
        <begin position="134"/>
        <end position="154"/>
    </location>
</feature>
<dbReference type="InterPro" id="IPR052337">
    <property type="entry name" value="SAT4-like"/>
</dbReference>
<feature type="region of interest" description="Disordered" evidence="6">
    <location>
        <begin position="287"/>
        <end position="319"/>
    </location>
</feature>
<organism evidence="9 10">
    <name type="scientific">Echria macrotheca</name>
    <dbReference type="NCBI Taxonomy" id="438768"/>
    <lineage>
        <taxon>Eukaryota</taxon>
        <taxon>Fungi</taxon>
        <taxon>Dikarya</taxon>
        <taxon>Ascomycota</taxon>
        <taxon>Pezizomycotina</taxon>
        <taxon>Sordariomycetes</taxon>
        <taxon>Sordariomycetidae</taxon>
        <taxon>Sordariales</taxon>
        <taxon>Schizotheciaceae</taxon>
        <taxon>Echria</taxon>
    </lineage>
</organism>
<gene>
    <name evidence="9" type="ORF">QBC47DRAFT_415403</name>
</gene>
<dbReference type="GO" id="GO:0016020">
    <property type="term" value="C:membrane"/>
    <property type="evidence" value="ECO:0007669"/>
    <property type="project" value="UniProtKB-SubCell"/>
</dbReference>